<evidence type="ECO:0000313" key="1">
    <source>
        <dbReference type="EMBL" id="POS78084.1"/>
    </source>
</evidence>
<dbReference type="EMBL" id="MAVT02000215">
    <property type="protein sequence ID" value="POS78084.1"/>
    <property type="molecule type" value="Genomic_DNA"/>
</dbReference>
<gene>
    <name evidence="1" type="ORF">DHEL01_v203537</name>
</gene>
<protein>
    <submittedName>
        <fullName evidence="1">Uncharacterized protein</fullName>
    </submittedName>
</protein>
<accession>A0A2P5I6H9</accession>
<evidence type="ECO:0000313" key="2">
    <source>
        <dbReference type="Proteomes" id="UP000094444"/>
    </source>
</evidence>
<sequence length="178" mass="20533">MGVGIPRARAVRRCRRLINAPPGLPRCNWQFWDEPDETNHGPQIVVTEPNEASHYLVDLDTYHKKLRQRHERKSGQAAASYVEMCRMAARTDAMGSFSFEKMDMYGDDDESALFPWHTQGHSMRWWQRWGRMLLGSVMQCRPLLPMCHQADSPFDSHSEKWTLLGYHGAQVEKAEGSS</sequence>
<reference evidence="1" key="1">
    <citation type="submission" date="2017-09" db="EMBL/GenBank/DDBJ databases">
        <title>Polyketide synthases of a Diaporthe helianthi virulent isolate.</title>
        <authorList>
            <person name="Baroncelli R."/>
        </authorList>
    </citation>
    <scope>NUCLEOTIDE SEQUENCE [LARGE SCALE GENOMIC DNA]</scope>
    <source>
        <strain evidence="1">7/96</strain>
    </source>
</reference>
<dbReference type="AlphaFoldDB" id="A0A2P5I6H9"/>
<organism evidence="1 2">
    <name type="scientific">Diaporthe helianthi</name>
    <dbReference type="NCBI Taxonomy" id="158607"/>
    <lineage>
        <taxon>Eukaryota</taxon>
        <taxon>Fungi</taxon>
        <taxon>Dikarya</taxon>
        <taxon>Ascomycota</taxon>
        <taxon>Pezizomycotina</taxon>
        <taxon>Sordariomycetes</taxon>
        <taxon>Sordariomycetidae</taxon>
        <taxon>Diaporthales</taxon>
        <taxon>Diaporthaceae</taxon>
        <taxon>Diaporthe</taxon>
    </lineage>
</organism>
<dbReference type="Proteomes" id="UP000094444">
    <property type="component" value="Unassembled WGS sequence"/>
</dbReference>
<proteinExistence type="predicted"/>
<dbReference type="OrthoDB" id="5239640at2759"/>
<name>A0A2P5I6H9_DIAHE</name>
<dbReference type="InParanoid" id="A0A2P5I6H9"/>
<keyword evidence="2" id="KW-1185">Reference proteome</keyword>
<comment type="caution">
    <text evidence="1">The sequence shown here is derived from an EMBL/GenBank/DDBJ whole genome shotgun (WGS) entry which is preliminary data.</text>
</comment>